<comment type="caution">
    <text evidence="1">The sequence shown here is derived from an EMBL/GenBank/DDBJ whole genome shotgun (WGS) entry which is preliminary data.</text>
</comment>
<evidence type="ECO:0000313" key="1">
    <source>
        <dbReference type="EMBL" id="MPD00423.1"/>
    </source>
</evidence>
<dbReference type="Proteomes" id="UP000324222">
    <property type="component" value="Unassembled WGS sequence"/>
</dbReference>
<reference evidence="1 2" key="1">
    <citation type="submission" date="2019-05" db="EMBL/GenBank/DDBJ databases">
        <title>Another draft genome of Portunus trituberculatus and its Hox gene families provides insights of decapod evolution.</title>
        <authorList>
            <person name="Jeong J.-H."/>
            <person name="Song I."/>
            <person name="Kim S."/>
            <person name="Choi T."/>
            <person name="Kim D."/>
            <person name="Ryu S."/>
            <person name="Kim W."/>
        </authorList>
    </citation>
    <scope>NUCLEOTIDE SEQUENCE [LARGE SCALE GENOMIC DNA]</scope>
    <source>
        <tissue evidence="1">Muscle</tissue>
    </source>
</reference>
<evidence type="ECO:0000313" key="2">
    <source>
        <dbReference type="Proteomes" id="UP000324222"/>
    </source>
</evidence>
<dbReference type="EMBL" id="VSRR010122822">
    <property type="protein sequence ID" value="MPD00423.1"/>
    <property type="molecule type" value="Genomic_DNA"/>
</dbReference>
<accession>A0A5B7JWJ1</accession>
<name>A0A5B7JWJ1_PORTR</name>
<organism evidence="1 2">
    <name type="scientific">Portunus trituberculatus</name>
    <name type="common">Swimming crab</name>
    <name type="synonym">Neptunus trituberculatus</name>
    <dbReference type="NCBI Taxonomy" id="210409"/>
    <lineage>
        <taxon>Eukaryota</taxon>
        <taxon>Metazoa</taxon>
        <taxon>Ecdysozoa</taxon>
        <taxon>Arthropoda</taxon>
        <taxon>Crustacea</taxon>
        <taxon>Multicrustacea</taxon>
        <taxon>Malacostraca</taxon>
        <taxon>Eumalacostraca</taxon>
        <taxon>Eucarida</taxon>
        <taxon>Decapoda</taxon>
        <taxon>Pleocyemata</taxon>
        <taxon>Brachyura</taxon>
        <taxon>Eubrachyura</taxon>
        <taxon>Portunoidea</taxon>
        <taxon>Portunidae</taxon>
        <taxon>Portuninae</taxon>
        <taxon>Portunus</taxon>
    </lineage>
</organism>
<dbReference type="AlphaFoldDB" id="A0A5B7JWJ1"/>
<sequence length="82" mass="9171">MLSCIIARPLLSIPSDNTEAFCTYSQDFRYPIHMFALVKSFLVLILGDCLSIRDTASLIHVTTTSPAFLSHFPDDNPIIPEK</sequence>
<proteinExistence type="predicted"/>
<protein>
    <submittedName>
        <fullName evidence="1">Uncharacterized protein</fullName>
    </submittedName>
</protein>
<gene>
    <name evidence="1" type="ORF">E2C01_095894</name>
</gene>
<keyword evidence="2" id="KW-1185">Reference proteome</keyword>